<evidence type="ECO:0000256" key="1">
    <source>
        <dbReference type="SAM" id="Phobius"/>
    </source>
</evidence>
<dbReference type="PANTHER" id="PTHR31170:SF25">
    <property type="entry name" value="BNAA09G04570D PROTEIN"/>
    <property type="match status" value="1"/>
</dbReference>
<name>A0AAE1X5Y7_9LAMI</name>
<dbReference type="Proteomes" id="UP001289374">
    <property type="component" value="Unassembled WGS sequence"/>
</dbReference>
<reference evidence="2" key="1">
    <citation type="submission" date="2020-06" db="EMBL/GenBank/DDBJ databases">
        <authorList>
            <person name="Li T."/>
            <person name="Hu X."/>
            <person name="Zhang T."/>
            <person name="Song X."/>
            <person name="Zhang H."/>
            <person name="Dai N."/>
            <person name="Sheng W."/>
            <person name="Hou X."/>
            <person name="Wei L."/>
        </authorList>
    </citation>
    <scope>NUCLEOTIDE SEQUENCE</scope>
    <source>
        <strain evidence="2">K16</strain>
        <tissue evidence="2">Leaf</tissue>
    </source>
</reference>
<organism evidence="2 3">
    <name type="scientific">Sesamum angolense</name>
    <dbReference type="NCBI Taxonomy" id="2727404"/>
    <lineage>
        <taxon>Eukaryota</taxon>
        <taxon>Viridiplantae</taxon>
        <taxon>Streptophyta</taxon>
        <taxon>Embryophyta</taxon>
        <taxon>Tracheophyta</taxon>
        <taxon>Spermatophyta</taxon>
        <taxon>Magnoliopsida</taxon>
        <taxon>eudicotyledons</taxon>
        <taxon>Gunneridae</taxon>
        <taxon>Pentapetalae</taxon>
        <taxon>asterids</taxon>
        <taxon>lamiids</taxon>
        <taxon>Lamiales</taxon>
        <taxon>Pedaliaceae</taxon>
        <taxon>Sesamum</taxon>
    </lineage>
</organism>
<accession>A0AAE1X5Y7</accession>
<evidence type="ECO:0000313" key="2">
    <source>
        <dbReference type="EMBL" id="KAK4405776.1"/>
    </source>
</evidence>
<comment type="caution">
    <text evidence="2">The sequence shown here is derived from an EMBL/GenBank/DDBJ whole genome shotgun (WGS) entry which is preliminary data.</text>
</comment>
<dbReference type="AlphaFoldDB" id="A0AAE1X5Y7"/>
<keyword evidence="1" id="KW-1133">Transmembrane helix</keyword>
<proteinExistence type="predicted"/>
<dbReference type="InterPro" id="IPR004158">
    <property type="entry name" value="DUF247_pln"/>
</dbReference>
<evidence type="ECO:0000313" key="3">
    <source>
        <dbReference type="Proteomes" id="UP001289374"/>
    </source>
</evidence>
<protein>
    <submittedName>
        <fullName evidence="2">Uncharacterized protein</fullName>
    </submittedName>
</protein>
<gene>
    <name evidence="2" type="ORF">Sango_0584100</name>
</gene>
<dbReference type="EMBL" id="JACGWL010000003">
    <property type="protein sequence ID" value="KAK4405776.1"/>
    <property type="molecule type" value="Genomic_DNA"/>
</dbReference>
<sequence>MMFGVFLLPRQYHKSNERDKWENINSISGLREAGIKFKRAKDDDNLMDIKFVNGVLRIPQLIIYDETESQLMNLIAYEQYMSDGERRYFSDYTFFMHCLINTSNDVELLRSCGIIENCLGMTKNVNRHCQRRGKRWKANLHRNYFNSPWTIISFLAAVALLVLTLTQTTYTVLTYYNRKR</sequence>
<dbReference type="PANTHER" id="PTHR31170">
    <property type="entry name" value="BNAC04G53230D PROTEIN"/>
    <property type="match status" value="1"/>
</dbReference>
<keyword evidence="3" id="KW-1185">Reference proteome</keyword>
<keyword evidence="1" id="KW-0812">Transmembrane</keyword>
<keyword evidence="1" id="KW-0472">Membrane</keyword>
<dbReference type="Pfam" id="PF03140">
    <property type="entry name" value="DUF247"/>
    <property type="match status" value="1"/>
</dbReference>
<reference evidence="2" key="2">
    <citation type="journal article" date="2024" name="Plant">
        <title>Genomic evolution and insights into agronomic trait innovations of Sesamum species.</title>
        <authorList>
            <person name="Miao H."/>
            <person name="Wang L."/>
            <person name="Qu L."/>
            <person name="Liu H."/>
            <person name="Sun Y."/>
            <person name="Le M."/>
            <person name="Wang Q."/>
            <person name="Wei S."/>
            <person name="Zheng Y."/>
            <person name="Lin W."/>
            <person name="Duan Y."/>
            <person name="Cao H."/>
            <person name="Xiong S."/>
            <person name="Wang X."/>
            <person name="Wei L."/>
            <person name="Li C."/>
            <person name="Ma Q."/>
            <person name="Ju M."/>
            <person name="Zhao R."/>
            <person name="Li G."/>
            <person name="Mu C."/>
            <person name="Tian Q."/>
            <person name="Mei H."/>
            <person name="Zhang T."/>
            <person name="Gao T."/>
            <person name="Zhang H."/>
        </authorList>
    </citation>
    <scope>NUCLEOTIDE SEQUENCE</scope>
    <source>
        <strain evidence="2">K16</strain>
    </source>
</reference>
<feature type="transmembrane region" description="Helical" evidence="1">
    <location>
        <begin position="149"/>
        <end position="176"/>
    </location>
</feature>